<dbReference type="InterPro" id="IPR013149">
    <property type="entry name" value="ADH-like_C"/>
</dbReference>
<dbReference type="Pfam" id="PF16884">
    <property type="entry name" value="ADH_N_2"/>
    <property type="match status" value="1"/>
</dbReference>
<dbReference type="InterPro" id="IPR045010">
    <property type="entry name" value="MDR_fam"/>
</dbReference>
<dbReference type="SUPFAM" id="SSF51735">
    <property type="entry name" value="NAD(P)-binding Rossmann-fold domains"/>
    <property type="match status" value="1"/>
</dbReference>
<dbReference type="PANTHER" id="PTHR43205">
    <property type="entry name" value="PROSTAGLANDIN REDUCTASE"/>
    <property type="match status" value="1"/>
</dbReference>
<sequence length="336" mass="36760">MTKNKQILLAKRPVGTPDQDTFKFVETDIKQPENGEVLVRTIYVSVDPYMRGRMIDAPSYVAPYELNDVLGGGTIGEVVESNSNQFAQGDIVLGQYGWQTYYTAKEDEIRTIDKDIAPISTHLGILGMTGLTAYFGLLDIGKPKEGETVVISGAAGAVGSVVGQIAKIKGARVVGIAGTDEKNRYLKEELGFDEAINYNTTNNIEEDIAKASPNGVDVYFDNVGGEISDAVHANLNKYARISICGAISKYNIEGEDIGPRIQMTLIKKSASMQGFTLYDYADRFPEGSEALAQWLQEGKLKYEETIKEGFDNIPDAFLDLFEGNNIGKLLVKVDNQ</sequence>
<proteinExistence type="predicted"/>
<dbReference type="RefSeq" id="WP_244721077.1">
    <property type="nucleotide sequence ID" value="NZ_CP095072.1"/>
</dbReference>
<evidence type="ECO:0000256" key="1">
    <source>
        <dbReference type="ARBA" id="ARBA00023002"/>
    </source>
</evidence>
<dbReference type="Gene3D" id="3.40.50.720">
    <property type="entry name" value="NAD(P)-binding Rossmann-like Domain"/>
    <property type="match status" value="1"/>
</dbReference>
<dbReference type="PANTHER" id="PTHR43205:SF7">
    <property type="entry name" value="PROSTAGLANDIN REDUCTASE 1"/>
    <property type="match status" value="1"/>
</dbReference>
<dbReference type="CDD" id="cd05288">
    <property type="entry name" value="PGDH"/>
    <property type="match status" value="1"/>
</dbReference>
<keyword evidence="1" id="KW-0560">Oxidoreductase</keyword>
<evidence type="ECO:0000313" key="3">
    <source>
        <dbReference type="EMBL" id="UOQ49274.1"/>
    </source>
</evidence>
<protein>
    <submittedName>
        <fullName evidence="3">NADP-dependent oxidoreductase</fullName>
    </submittedName>
</protein>
<feature type="domain" description="Enoyl reductase (ER)" evidence="2">
    <location>
        <begin position="18"/>
        <end position="331"/>
    </location>
</feature>
<reference evidence="3 4" key="1">
    <citation type="submission" date="2022-04" db="EMBL/GenBank/DDBJ databases">
        <title>Gracilibacillus sp. isolated from saltern.</title>
        <authorList>
            <person name="Won M."/>
            <person name="Lee C.-M."/>
            <person name="Woen H.-Y."/>
            <person name="Kwon S.-W."/>
        </authorList>
    </citation>
    <scope>NUCLEOTIDE SEQUENCE [LARGE SCALE GENOMIC DNA]</scope>
    <source>
        <strain evidence="3 4">SSWR10-1</strain>
    </source>
</reference>
<dbReference type="Gene3D" id="3.90.180.10">
    <property type="entry name" value="Medium-chain alcohol dehydrogenases, catalytic domain"/>
    <property type="match status" value="1"/>
</dbReference>
<evidence type="ECO:0000259" key="2">
    <source>
        <dbReference type="SMART" id="SM00829"/>
    </source>
</evidence>
<name>A0ABY4F036_9BACI</name>
<dbReference type="Pfam" id="PF00107">
    <property type="entry name" value="ADH_zinc_N"/>
    <property type="match status" value="1"/>
</dbReference>
<dbReference type="InterPro" id="IPR036291">
    <property type="entry name" value="NAD(P)-bd_dom_sf"/>
</dbReference>
<dbReference type="InterPro" id="IPR041694">
    <property type="entry name" value="ADH_N_2"/>
</dbReference>
<evidence type="ECO:0000313" key="4">
    <source>
        <dbReference type="Proteomes" id="UP000831782"/>
    </source>
</evidence>
<dbReference type="SUPFAM" id="SSF50129">
    <property type="entry name" value="GroES-like"/>
    <property type="match status" value="2"/>
</dbReference>
<dbReference type="Proteomes" id="UP000831782">
    <property type="component" value="Chromosome"/>
</dbReference>
<gene>
    <name evidence="3" type="ORF">MUN88_03880</name>
</gene>
<dbReference type="InterPro" id="IPR011032">
    <property type="entry name" value="GroES-like_sf"/>
</dbReference>
<keyword evidence="4" id="KW-1185">Reference proteome</keyword>
<accession>A0ABY4F036</accession>
<dbReference type="InterPro" id="IPR020843">
    <property type="entry name" value="ER"/>
</dbReference>
<organism evidence="3 4">
    <name type="scientific">Gracilibacillus caseinilyticus</name>
    <dbReference type="NCBI Taxonomy" id="2932256"/>
    <lineage>
        <taxon>Bacteria</taxon>
        <taxon>Bacillati</taxon>
        <taxon>Bacillota</taxon>
        <taxon>Bacilli</taxon>
        <taxon>Bacillales</taxon>
        <taxon>Bacillaceae</taxon>
        <taxon>Gracilibacillus</taxon>
    </lineage>
</organism>
<dbReference type="EMBL" id="CP095072">
    <property type="protein sequence ID" value="UOQ49274.1"/>
    <property type="molecule type" value="Genomic_DNA"/>
</dbReference>
<dbReference type="SMART" id="SM00829">
    <property type="entry name" value="PKS_ER"/>
    <property type="match status" value="1"/>
</dbReference>